<sequence length="216" mass="20650">MGLDHSAAVHYAKGDKEKAKSAWHSSSKTAGVVGTALPLAIICPPAAAPAAYGAALAYDASHSAVSGHKKGLVAAYGRILKGESNPGEVHDVLFGLGSMGAGVALAETGAVTTSAAATGADAAAAAAAVETTRAAVGSAAADAAAGAAAEQQSLLQEAVAATSQEAAGAADTAGPKDQHDARGLATMAGQAVAKKVVTSVSYASAGKQGVTSMKGA</sequence>
<evidence type="ECO:0000313" key="1">
    <source>
        <dbReference type="EMBL" id="SZX70925.1"/>
    </source>
</evidence>
<organism evidence="1 2">
    <name type="scientific">Tetradesmus obliquus</name>
    <name type="common">Green alga</name>
    <name type="synonym">Acutodesmus obliquus</name>
    <dbReference type="NCBI Taxonomy" id="3088"/>
    <lineage>
        <taxon>Eukaryota</taxon>
        <taxon>Viridiplantae</taxon>
        <taxon>Chlorophyta</taxon>
        <taxon>core chlorophytes</taxon>
        <taxon>Chlorophyceae</taxon>
        <taxon>CS clade</taxon>
        <taxon>Sphaeropleales</taxon>
        <taxon>Scenedesmaceae</taxon>
        <taxon>Tetradesmus</taxon>
    </lineage>
</organism>
<reference evidence="1 2" key="1">
    <citation type="submission" date="2016-10" db="EMBL/GenBank/DDBJ databases">
        <authorList>
            <person name="Cai Z."/>
        </authorList>
    </citation>
    <scope>NUCLEOTIDE SEQUENCE [LARGE SCALE GENOMIC DNA]</scope>
</reference>
<dbReference type="Proteomes" id="UP000256970">
    <property type="component" value="Unassembled WGS sequence"/>
</dbReference>
<dbReference type="EMBL" id="FNXT01001017">
    <property type="protein sequence ID" value="SZX70925.1"/>
    <property type="molecule type" value="Genomic_DNA"/>
</dbReference>
<dbReference type="AlphaFoldDB" id="A0A383VZP8"/>
<keyword evidence="2" id="KW-1185">Reference proteome</keyword>
<protein>
    <submittedName>
        <fullName evidence="1">Uncharacterized protein</fullName>
    </submittedName>
</protein>
<gene>
    <name evidence="1" type="ORF">BQ4739_LOCUS11081</name>
</gene>
<accession>A0A383VZP8</accession>
<evidence type="ECO:0000313" key="2">
    <source>
        <dbReference type="Proteomes" id="UP000256970"/>
    </source>
</evidence>
<name>A0A383VZP8_TETOB</name>
<proteinExistence type="predicted"/>